<dbReference type="Proteomes" id="UP000232003">
    <property type="component" value="Chromosome"/>
</dbReference>
<proteinExistence type="predicted"/>
<protein>
    <submittedName>
        <fullName evidence="1">CheY chemotaxis protein or a CheY-like REC</fullName>
    </submittedName>
</protein>
<accession>A0A2K8STW8</accession>
<evidence type="ECO:0000313" key="1">
    <source>
        <dbReference type="EMBL" id="AUB38828.1"/>
    </source>
</evidence>
<gene>
    <name evidence="1" type="ORF">COO91_04805</name>
</gene>
<sequence length="62" mass="6927">MGNGEWGDEGAGEAEEEELLMPNAQCPMPNAQCPMPNAQCPMPKLKNHPQKLATIQWCKRYI</sequence>
<dbReference type="EMBL" id="CP024785">
    <property type="protein sequence ID" value="AUB38828.1"/>
    <property type="molecule type" value="Genomic_DNA"/>
</dbReference>
<name>A0A2K8STW8_9NOSO</name>
<dbReference type="KEGG" id="nfl:COO91_04805"/>
<reference evidence="1 2" key="1">
    <citation type="submission" date="2017-11" db="EMBL/GenBank/DDBJ databases">
        <title>Complete genome of a free-living desiccation-tolerant cyanobacterium and its photosynthetic adaptation to extreme terrestrial habitat.</title>
        <authorList>
            <person name="Shang J."/>
        </authorList>
    </citation>
    <scope>NUCLEOTIDE SEQUENCE [LARGE SCALE GENOMIC DNA]</scope>
    <source>
        <strain evidence="1 2">CCNUN1</strain>
    </source>
</reference>
<keyword evidence="2" id="KW-1185">Reference proteome</keyword>
<dbReference type="RefSeq" id="WP_157816560.1">
    <property type="nucleotide sequence ID" value="NZ_CAWNNC010000001.1"/>
</dbReference>
<organism evidence="1 2">
    <name type="scientific">Nostoc flagelliforme CCNUN1</name>
    <dbReference type="NCBI Taxonomy" id="2038116"/>
    <lineage>
        <taxon>Bacteria</taxon>
        <taxon>Bacillati</taxon>
        <taxon>Cyanobacteriota</taxon>
        <taxon>Cyanophyceae</taxon>
        <taxon>Nostocales</taxon>
        <taxon>Nostocaceae</taxon>
        <taxon>Nostoc</taxon>
    </lineage>
</organism>
<dbReference type="AlphaFoldDB" id="A0A2K8STW8"/>
<evidence type="ECO:0000313" key="2">
    <source>
        <dbReference type="Proteomes" id="UP000232003"/>
    </source>
</evidence>